<dbReference type="EMBL" id="JAODUP010000074">
    <property type="protein sequence ID" value="KAK2163797.1"/>
    <property type="molecule type" value="Genomic_DNA"/>
</dbReference>
<feature type="region of interest" description="Disordered" evidence="1">
    <location>
        <begin position="242"/>
        <end position="268"/>
    </location>
</feature>
<feature type="compositionally biased region" description="Basic residues" evidence="1">
    <location>
        <begin position="469"/>
        <end position="479"/>
    </location>
</feature>
<dbReference type="Proteomes" id="UP001208570">
    <property type="component" value="Unassembled WGS sequence"/>
</dbReference>
<sequence>MKVTNGDQPMDIIPIAVRYPLLQTWVCAKQMTQQQIGKTFGTDDENSTEGQAPMTRAMVGVEILKSNQNGIMEFKDCPSLTQAVEMVSVCSWTDHLVELQLWTELAFMALEAKNHPVVMKCATHALAFAEKGTQTGRKSDRHNLVLEQEMLHYASCIFGQSLIKNTQGKNSVVRKAMQQFLDSARFASNARNYNLVMTAARHYWNACLPLINQPMERELLKEPLTILLDCIRDTTDKNLFKKEEDEEVETTPRNPPSVKALPPVDSGDTEAVDVNEDDLIGQEKSTTAAIGGPDDDLTLRASLYGVLFQSYADKGEWDAGLKAMEQAINDMPRTNHRLLIFKHLVVVKAKIGLGVAMSIQKFKDEREDYVAHMWRRVALCSHDIHEQLQAYQNAIEALSSPWTDWQKVDYLIEFGQWLYCNEFPVSDAMSQIDWAIDILLNMKYDDAKSLRSADQDEEVTDIEKDVGKNKKGAKGRRSAKTPPASSGKVDKKGKKPEKQVAKVSQPPKKKGKEVERSATEAVEMSDSETELINKEMVPQQKQAVIGVLPSNPSLTMDDLSHVSQLEGLFRTHIIQAQIVGRSSAYYKDYCLMAYTFVIRMWQVSLSNAGPTMKEIVKQQAAEGQDTKGSAKGKKKEVKEVEKKERPKHKGPLDHVPTTTEEWSMYDAPDEAIEAFKHKLMASTGINDKTILKPTLTLYYLDILSTSLRQLGYSHLVFPLFAIGDVITRDLVPDRPMNTLIHLKAMEVCIELNLANGASFHNKLSQYRLYEDEQAKVHQEMALWQERQQQVAREEQRIKDTLNKYKRESQRLHMTERDREILTKTAMSSQTSTSGIKTGNGSTAFTLKKMEGKNKVSHLGREIGALQIQDTWAETAEMLIRNGIYQPARELLNEAHMAATVFDNKALVAKVLYLLGKLSFFEAQYGQAVNFATQAQHIYDGDEMFWFDTTMLMVNSHIMDFNQKDKSKLRKARALLLNALYIFNQVSALHPNKHSINGFILAMLEAKLGSVQAKIVMGENDNLLKNKVMAALNSATKKMADGSERLIELGYNHEALMIMKEQAALFTHLARLMPMNANKHEYYVKALNILQKAVQASSSILHDVITSTTIQEMKSVSYPIQREAAEVQLLCAELMLEMFELHLQELRDEQLEKKRKGSVLRVVEELVKEIPDYTEGEQQWHDAVKVIGDTMLIMLVEAHSLCIHIVELKTRCMADIGQCLRLLGILKGPDPPAQWRVQQLEALKAIQQIEKMSLVADDVKPEKEGDQKEEEVVISSTSPEFIKNSRLVTEMKLALDLSHSFIAQATEVLTQAVSLSLAKGLLDSASQAALELVECCGQFDSSMASQYLAVHQSCQASLYLEGLMKKALYDPHLSQQGALIHQRHNIMENNILSNGSHGPIMKALLNTLTETSEAWRRLQVTSQHMELVKEFPSNFTFIIMQHSPDRSRLYGCVLDKSKSGGGAGKAAPKNPGGHGSSNKAKVISMETSAKRMDDLLSRFKWYRHEIMQTLLKKEYQRSQMASREKMMANLDENLKNVDVDAALLREWEEDDRRLHGNFTELLEAMENYLQPITAQLEQLLRSQSAAGSEPTKSRPSKDDSSQEYIVLLIDQYLMELPLEALECFQSYSIASLTREISLQMLYHKFHIEPMDEAAEKAKKEKEKLKPPSRIPGLRDASKKQAKIIPLDRSINPGFLPVDTHAFK</sequence>
<dbReference type="GO" id="GO:0035082">
    <property type="term" value="P:axoneme assembly"/>
    <property type="evidence" value="ECO:0007669"/>
    <property type="project" value="InterPro"/>
</dbReference>
<feature type="region of interest" description="Disordered" evidence="1">
    <location>
        <begin position="450"/>
        <end position="527"/>
    </location>
</feature>
<dbReference type="PANTHER" id="PTHR15977">
    <property type="entry name" value="CILIA- AND FLAGELLA-ASSOCIATED PROTEIN 46"/>
    <property type="match status" value="1"/>
</dbReference>
<evidence type="ECO:0000313" key="2">
    <source>
        <dbReference type="EMBL" id="KAK2163797.1"/>
    </source>
</evidence>
<keyword evidence="3" id="KW-1185">Reference proteome</keyword>
<proteinExistence type="predicted"/>
<feature type="region of interest" description="Disordered" evidence="1">
    <location>
        <begin position="1458"/>
        <end position="1478"/>
    </location>
</feature>
<protein>
    <recommendedName>
        <fullName evidence="4">Cilia- and flagella-associated protein 46</fullName>
    </recommendedName>
</protein>
<dbReference type="PANTHER" id="PTHR15977:SF15">
    <property type="entry name" value="CILIA- AND FLAGELLA-ASSOCIATED PROTEIN 46"/>
    <property type="match status" value="1"/>
</dbReference>
<name>A0AAD9K2Q4_9ANNE</name>
<gene>
    <name evidence="2" type="ORF">LSH36_74g11001</name>
</gene>
<evidence type="ECO:0000256" key="1">
    <source>
        <dbReference type="SAM" id="MobiDB-lite"/>
    </source>
</evidence>
<dbReference type="InterPro" id="IPR039586">
    <property type="entry name" value="CFAP46"/>
</dbReference>
<feature type="region of interest" description="Disordered" evidence="1">
    <location>
        <begin position="1656"/>
        <end position="1677"/>
    </location>
</feature>
<evidence type="ECO:0008006" key="4">
    <source>
        <dbReference type="Google" id="ProtNLM"/>
    </source>
</evidence>
<accession>A0AAD9K2Q4</accession>
<organism evidence="2 3">
    <name type="scientific">Paralvinella palmiformis</name>
    <dbReference type="NCBI Taxonomy" id="53620"/>
    <lineage>
        <taxon>Eukaryota</taxon>
        <taxon>Metazoa</taxon>
        <taxon>Spiralia</taxon>
        <taxon>Lophotrochozoa</taxon>
        <taxon>Annelida</taxon>
        <taxon>Polychaeta</taxon>
        <taxon>Sedentaria</taxon>
        <taxon>Canalipalpata</taxon>
        <taxon>Terebellida</taxon>
        <taxon>Terebelliformia</taxon>
        <taxon>Alvinellidae</taxon>
        <taxon>Paralvinella</taxon>
    </lineage>
</organism>
<reference evidence="2" key="1">
    <citation type="journal article" date="2023" name="Mol. Biol. Evol.">
        <title>Third-Generation Sequencing Reveals the Adaptive Role of the Epigenome in Three Deep-Sea Polychaetes.</title>
        <authorList>
            <person name="Perez M."/>
            <person name="Aroh O."/>
            <person name="Sun Y."/>
            <person name="Lan Y."/>
            <person name="Juniper S.K."/>
            <person name="Young C.R."/>
            <person name="Angers B."/>
            <person name="Qian P.Y."/>
        </authorList>
    </citation>
    <scope>NUCLEOTIDE SEQUENCE</scope>
    <source>
        <strain evidence="2">P08H-3</strain>
    </source>
</reference>
<comment type="caution">
    <text evidence="2">The sequence shown here is derived from an EMBL/GenBank/DDBJ whole genome shotgun (WGS) entry which is preliminary data.</text>
</comment>
<evidence type="ECO:0000313" key="3">
    <source>
        <dbReference type="Proteomes" id="UP001208570"/>
    </source>
</evidence>
<feature type="region of interest" description="Disordered" evidence="1">
    <location>
        <begin position="619"/>
        <end position="656"/>
    </location>
</feature>
<dbReference type="GO" id="GO:0060294">
    <property type="term" value="P:cilium movement involved in cell motility"/>
    <property type="evidence" value="ECO:0007669"/>
    <property type="project" value="InterPro"/>
</dbReference>